<gene>
    <name evidence="1" type="ORF">RND81_12G007900</name>
</gene>
<keyword evidence="2" id="KW-1185">Reference proteome</keyword>
<organism evidence="1 2">
    <name type="scientific">Saponaria officinalis</name>
    <name type="common">Common soapwort</name>
    <name type="synonym">Lychnis saponaria</name>
    <dbReference type="NCBI Taxonomy" id="3572"/>
    <lineage>
        <taxon>Eukaryota</taxon>
        <taxon>Viridiplantae</taxon>
        <taxon>Streptophyta</taxon>
        <taxon>Embryophyta</taxon>
        <taxon>Tracheophyta</taxon>
        <taxon>Spermatophyta</taxon>
        <taxon>Magnoliopsida</taxon>
        <taxon>eudicotyledons</taxon>
        <taxon>Gunneridae</taxon>
        <taxon>Pentapetalae</taxon>
        <taxon>Caryophyllales</taxon>
        <taxon>Caryophyllaceae</taxon>
        <taxon>Caryophylleae</taxon>
        <taxon>Saponaria</taxon>
    </lineage>
</organism>
<dbReference type="AlphaFoldDB" id="A0AAW1H4W7"/>
<evidence type="ECO:0000313" key="1">
    <source>
        <dbReference type="EMBL" id="KAK9671112.1"/>
    </source>
</evidence>
<protein>
    <submittedName>
        <fullName evidence="1">Uncharacterized protein</fullName>
    </submittedName>
</protein>
<name>A0AAW1H4W7_SAPOF</name>
<dbReference type="EMBL" id="JBDFQZ010000012">
    <property type="protein sequence ID" value="KAK9671112.1"/>
    <property type="molecule type" value="Genomic_DNA"/>
</dbReference>
<proteinExistence type="predicted"/>
<dbReference type="Proteomes" id="UP001443914">
    <property type="component" value="Unassembled WGS sequence"/>
</dbReference>
<evidence type="ECO:0000313" key="2">
    <source>
        <dbReference type="Proteomes" id="UP001443914"/>
    </source>
</evidence>
<reference evidence="1" key="1">
    <citation type="submission" date="2024-03" db="EMBL/GenBank/DDBJ databases">
        <title>WGS assembly of Saponaria officinalis var. Norfolk2.</title>
        <authorList>
            <person name="Jenkins J."/>
            <person name="Shu S."/>
            <person name="Grimwood J."/>
            <person name="Barry K."/>
            <person name="Goodstein D."/>
            <person name="Schmutz J."/>
            <person name="Leebens-Mack J."/>
            <person name="Osbourn A."/>
        </authorList>
    </citation>
    <scope>NUCLEOTIDE SEQUENCE [LARGE SCALE GENOMIC DNA]</scope>
    <source>
        <strain evidence="1">JIC</strain>
    </source>
</reference>
<accession>A0AAW1H4W7</accession>
<sequence length="146" mass="16641">MAGSRFYSLCNLSAGKASSRMLVIALCRYYDADKDLFILNDDAKFTFCYLEVDLALNIENTENEVDVDLIEGDRVSNFALELKNLHYLGSKRSASWSTADLKKIICTMSVDTEENKLQFRKLMSYFIVDQFLVTSTNNKGKTRFGK</sequence>
<comment type="caution">
    <text evidence="1">The sequence shown here is derived from an EMBL/GenBank/DDBJ whole genome shotgun (WGS) entry which is preliminary data.</text>
</comment>